<evidence type="ECO:0000313" key="4">
    <source>
        <dbReference type="EMBL" id="KAG5185339.1"/>
    </source>
</evidence>
<dbReference type="Proteomes" id="UP000664859">
    <property type="component" value="Unassembled WGS sequence"/>
</dbReference>
<dbReference type="AlphaFoldDB" id="A0A835Z341"/>
<evidence type="ECO:0000313" key="5">
    <source>
        <dbReference type="Proteomes" id="UP000664859"/>
    </source>
</evidence>
<sequence>MGRIKLSPRTAARLAKTGGAPDAAGGGNSRHAEEFYIPDTLKPYRLAPTIDIDASNHSMAMQRDSGDSSPAMRQSMHGSAGGSPTNSMMYMQQPQRNNGTVSSSQHMQQQQQQQQQQQLVYQPAMQQQQLQHAAMMEQQQAMMMQEQQAAAAAALQQQQQQHQEALRLQQQQHEAMMQQQQQQLQQEAMMLQQQQEAMMMQQQQASMMHAAQMQQQQQAMMMSPDHAAMMQQQAHSPFPFAGHKGPPSPYPQQPPAPVRVPLSARGCFAHIGTRGVPTDDRFARGWAAFLVIVPVLTFLFGAWAHYVSIAAEVLVLLPSCALSCCTRARGTWWVWGAACLCAAPLYAVAAVIALIQGDDHWMQSVIVLVCGALLSAVGKLTADAVVRACDGKSGGGGGGAAGVQGVQVDLGGMPGSGGGGGMGLPGGSMHPSMHPSMHGSMHGMPMTAMSTPMYAQPGAMQYGYGV</sequence>
<dbReference type="PANTHER" id="PTHR46557:SF1">
    <property type="entry name" value="SERINE_THREONINE-PROTEIN PHOSPHATASE 1 REGULATORY SUBUNIT 10"/>
    <property type="match status" value="1"/>
</dbReference>
<comment type="caution">
    <text evidence="4">The sequence shown here is derived from an EMBL/GenBank/DDBJ whole genome shotgun (WGS) entry which is preliminary data.</text>
</comment>
<organism evidence="4 5">
    <name type="scientific">Tribonema minus</name>
    <dbReference type="NCBI Taxonomy" id="303371"/>
    <lineage>
        <taxon>Eukaryota</taxon>
        <taxon>Sar</taxon>
        <taxon>Stramenopiles</taxon>
        <taxon>Ochrophyta</taxon>
        <taxon>PX clade</taxon>
        <taxon>Xanthophyceae</taxon>
        <taxon>Tribonematales</taxon>
        <taxon>Tribonemataceae</taxon>
        <taxon>Tribonema</taxon>
    </lineage>
</organism>
<feature type="transmembrane region" description="Helical" evidence="3">
    <location>
        <begin position="306"/>
        <end position="325"/>
    </location>
</feature>
<feature type="coiled-coil region" evidence="1">
    <location>
        <begin position="152"/>
        <end position="201"/>
    </location>
</feature>
<dbReference type="EMBL" id="JAFCMP010000135">
    <property type="protein sequence ID" value="KAG5185339.1"/>
    <property type="molecule type" value="Genomic_DNA"/>
</dbReference>
<evidence type="ECO:0000256" key="2">
    <source>
        <dbReference type="SAM" id="MobiDB-lite"/>
    </source>
</evidence>
<feature type="compositionally biased region" description="Polar residues" evidence="2">
    <location>
        <begin position="82"/>
        <end position="104"/>
    </location>
</feature>
<keyword evidence="1" id="KW-0175">Coiled coil</keyword>
<dbReference type="GO" id="GO:0000785">
    <property type="term" value="C:chromatin"/>
    <property type="evidence" value="ECO:0007669"/>
    <property type="project" value="TreeGrafter"/>
</dbReference>
<gene>
    <name evidence="4" type="ORF">JKP88DRAFT_276753</name>
</gene>
<evidence type="ECO:0000256" key="1">
    <source>
        <dbReference type="SAM" id="Coils"/>
    </source>
</evidence>
<keyword evidence="3" id="KW-0812">Transmembrane</keyword>
<keyword evidence="3" id="KW-1133">Transmembrane helix</keyword>
<name>A0A835Z341_9STRA</name>
<dbReference type="GO" id="GO:0072357">
    <property type="term" value="C:PTW/PP1 phosphatase complex"/>
    <property type="evidence" value="ECO:0007669"/>
    <property type="project" value="TreeGrafter"/>
</dbReference>
<feature type="compositionally biased region" description="Low complexity" evidence="2">
    <location>
        <begin position="105"/>
        <end position="114"/>
    </location>
</feature>
<keyword evidence="3" id="KW-0472">Membrane</keyword>
<reference evidence="4" key="1">
    <citation type="submission" date="2021-02" db="EMBL/GenBank/DDBJ databases">
        <title>First Annotated Genome of the Yellow-green Alga Tribonema minus.</title>
        <authorList>
            <person name="Mahan K.M."/>
        </authorList>
    </citation>
    <scope>NUCLEOTIDE SEQUENCE</scope>
    <source>
        <strain evidence="4">UTEX B ZZ1240</strain>
    </source>
</reference>
<feature type="transmembrane region" description="Helical" evidence="3">
    <location>
        <begin position="282"/>
        <end position="300"/>
    </location>
</feature>
<evidence type="ECO:0000256" key="3">
    <source>
        <dbReference type="SAM" id="Phobius"/>
    </source>
</evidence>
<feature type="region of interest" description="Disordered" evidence="2">
    <location>
        <begin position="59"/>
        <end position="114"/>
    </location>
</feature>
<keyword evidence="5" id="KW-1185">Reference proteome</keyword>
<feature type="transmembrane region" description="Helical" evidence="3">
    <location>
        <begin position="361"/>
        <end position="382"/>
    </location>
</feature>
<feature type="transmembrane region" description="Helical" evidence="3">
    <location>
        <begin position="332"/>
        <end position="355"/>
    </location>
</feature>
<proteinExistence type="predicted"/>
<protein>
    <submittedName>
        <fullName evidence="4">Uncharacterized protein</fullName>
    </submittedName>
</protein>
<dbReference type="GO" id="GO:0008157">
    <property type="term" value="F:protein phosphatase 1 binding"/>
    <property type="evidence" value="ECO:0007669"/>
    <property type="project" value="TreeGrafter"/>
</dbReference>
<feature type="region of interest" description="Disordered" evidence="2">
    <location>
        <begin position="1"/>
        <end position="30"/>
    </location>
</feature>
<dbReference type="PANTHER" id="PTHR46557">
    <property type="entry name" value="SERINE/THREONINE-PROTEIN PHOSPHATASE 1 REGULATORY SUBUNIT 10-RELATED"/>
    <property type="match status" value="1"/>
</dbReference>
<accession>A0A835Z341</accession>